<organism evidence="3 4">
    <name type="scientific">Cephalotrichum gorgonifer</name>
    <dbReference type="NCBI Taxonomy" id="2041049"/>
    <lineage>
        <taxon>Eukaryota</taxon>
        <taxon>Fungi</taxon>
        <taxon>Dikarya</taxon>
        <taxon>Ascomycota</taxon>
        <taxon>Pezizomycotina</taxon>
        <taxon>Sordariomycetes</taxon>
        <taxon>Hypocreomycetidae</taxon>
        <taxon>Microascales</taxon>
        <taxon>Microascaceae</taxon>
        <taxon>Cephalotrichum</taxon>
    </lineage>
</organism>
<dbReference type="InterPro" id="IPR004045">
    <property type="entry name" value="Glutathione_S-Trfase_N"/>
</dbReference>
<dbReference type="EMBL" id="ONZQ02000010">
    <property type="protein sequence ID" value="SPO04511.1"/>
    <property type="molecule type" value="Genomic_DNA"/>
</dbReference>
<dbReference type="SUPFAM" id="SSF52833">
    <property type="entry name" value="Thioredoxin-like"/>
    <property type="match status" value="1"/>
</dbReference>
<dbReference type="Gene3D" id="1.20.1050.10">
    <property type="match status" value="1"/>
</dbReference>
<dbReference type="PANTHER" id="PTHR44051:SF9">
    <property type="entry name" value="GLUTATHIONE S-TRANSFERASE 1"/>
    <property type="match status" value="1"/>
</dbReference>
<dbReference type="AlphaFoldDB" id="A0AAE8N181"/>
<gene>
    <name evidence="3" type="ORF">DNG_07196</name>
</gene>
<dbReference type="Proteomes" id="UP001187682">
    <property type="component" value="Unassembled WGS sequence"/>
</dbReference>
<dbReference type="CDD" id="cd03046">
    <property type="entry name" value="GST_N_GTT1_like"/>
    <property type="match status" value="1"/>
</dbReference>
<evidence type="ECO:0000313" key="3">
    <source>
        <dbReference type="EMBL" id="SPO04511.1"/>
    </source>
</evidence>
<dbReference type="InterPro" id="IPR036282">
    <property type="entry name" value="Glutathione-S-Trfase_C_sf"/>
</dbReference>
<proteinExistence type="inferred from homology"/>
<comment type="similarity">
    <text evidence="1">Belongs to the GST superfamily.</text>
</comment>
<name>A0AAE8N181_9PEZI</name>
<dbReference type="SUPFAM" id="SSF47616">
    <property type="entry name" value="GST C-terminal domain-like"/>
    <property type="match status" value="1"/>
</dbReference>
<dbReference type="PROSITE" id="PS50404">
    <property type="entry name" value="GST_NTER"/>
    <property type="match status" value="1"/>
</dbReference>
<protein>
    <submittedName>
        <fullName evidence="3">Related to glutathione S-transferase</fullName>
    </submittedName>
</protein>
<evidence type="ECO:0000256" key="1">
    <source>
        <dbReference type="ARBA" id="ARBA00007409"/>
    </source>
</evidence>
<sequence length="290" mass="32160">MATTQTPHIVVHWLDKSRAQRILWLLEELDLPYDVELYHREPLEAPASLRKIHPLGKSPVITIAAPPSPSPSPSPSEPKVLAESGFIASYLCTHFAGRPSHPASSTLVPRKWRAGLEGQPAGETDAWLRHEYLLHYSEGSFFPLIIVKLILGLLSTDRVPFFIRPISSFLAAKIAEGYIFPNAKRHLAFLEDMLENPPPGGEKEGEKEGEGKGGYLCGSSLTAADILMSFPLLIAKSRFADAGKWEGGSIETAFPKLWRYLERLEVEKGYRQSIEKVKELDGGNYSTSID</sequence>
<dbReference type="InterPro" id="IPR036249">
    <property type="entry name" value="Thioredoxin-like_sf"/>
</dbReference>
<reference evidence="3" key="1">
    <citation type="submission" date="2018-03" db="EMBL/GenBank/DDBJ databases">
        <authorList>
            <person name="Guldener U."/>
        </authorList>
    </citation>
    <scope>NUCLEOTIDE SEQUENCE</scope>
</reference>
<dbReference type="Pfam" id="PF13409">
    <property type="entry name" value="GST_N_2"/>
    <property type="match status" value="1"/>
</dbReference>
<feature type="domain" description="GST N-terminal" evidence="2">
    <location>
        <begin position="6"/>
        <end position="99"/>
    </location>
</feature>
<dbReference type="PANTHER" id="PTHR44051">
    <property type="entry name" value="GLUTATHIONE S-TRANSFERASE-RELATED"/>
    <property type="match status" value="1"/>
</dbReference>
<accession>A0AAE8N181</accession>
<dbReference type="Pfam" id="PF13410">
    <property type="entry name" value="GST_C_2"/>
    <property type="match status" value="1"/>
</dbReference>
<keyword evidence="4" id="KW-1185">Reference proteome</keyword>
<dbReference type="Gene3D" id="3.40.30.10">
    <property type="entry name" value="Glutaredoxin"/>
    <property type="match status" value="1"/>
</dbReference>
<evidence type="ECO:0000313" key="4">
    <source>
        <dbReference type="Proteomes" id="UP001187682"/>
    </source>
</evidence>
<evidence type="ECO:0000259" key="2">
    <source>
        <dbReference type="PROSITE" id="PS50404"/>
    </source>
</evidence>
<comment type="caution">
    <text evidence="3">The sequence shown here is derived from an EMBL/GenBank/DDBJ whole genome shotgun (WGS) entry which is preliminary data.</text>
</comment>